<dbReference type="InterPro" id="IPR019096">
    <property type="entry name" value="YopX_protein"/>
</dbReference>
<sequence>MRKNKFRAWHKEKKCWIALHNNGYSFNPNNGQIYYEGLNISSRIDLMQYTGLKDKDGKEIYEGDIVRFSGYVNAIGVIRYNERLGVYQAVYKNSSWLICKESGVEQQVIGNIYENPELVKN</sequence>
<dbReference type="Proteomes" id="UP000269847">
    <property type="component" value="Plasmid p.6"/>
</dbReference>
<geneLocation type="plasmid" evidence="3 4">
    <name>p.6</name>
</geneLocation>
<reference evidence="3 4" key="1">
    <citation type="submission" date="2018-09" db="EMBL/GenBank/DDBJ databases">
        <title>Complete genome of Bacillus thuringiensis strain QZL38.</title>
        <authorList>
            <person name="Song F."/>
        </authorList>
    </citation>
    <scope>NUCLEOTIDE SEQUENCE [LARGE SCALE GENOMIC DNA]</scope>
    <source>
        <strain evidence="3 4">QZL38</strain>
        <plasmid evidence="3 4">p.6</plasmid>
    </source>
</reference>
<name>A0A9W3VH25_BACTU</name>
<accession>A0A9W3VH25</accession>
<dbReference type="EMBL" id="CP032613">
    <property type="protein sequence ID" value="AYF85242.1"/>
    <property type="molecule type" value="Genomic_DNA"/>
</dbReference>
<proteinExistence type="predicted"/>
<dbReference type="Gene3D" id="2.30.30.290">
    <property type="entry name" value="YopX-like domains"/>
    <property type="match status" value="1"/>
</dbReference>
<evidence type="ECO:0000313" key="2">
    <source>
        <dbReference type="EMBL" id="AYF85187.1"/>
    </source>
</evidence>
<gene>
    <name evidence="2" type="ORF">D7J84_29730</name>
    <name evidence="3" type="ORF">D7J84_30010</name>
</gene>
<feature type="domain" description="YopX protein" evidence="1">
    <location>
        <begin position="5"/>
        <end position="119"/>
    </location>
</feature>
<organism evidence="3 4">
    <name type="scientific">Bacillus thuringiensis</name>
    <dbReference type="NCBI Taxonomy" id="1428"/>
    <lineage>
        <taxon>Bacteria</taxon>
        <taxon>Bacillati</taxon>
        <taxon>Bacillota</taxon>
        <taxon>Bacilli</taxon>
        <taxon>Bacillales</taxon>
        <taxon>Bacillaceae</taxon>
        <taxon>Bacillus</taxon>
        <taxon>Bacillus cereus group</taxon>
    </lineage>
</organism>
<dbReference type="EMBL" id="CP032613">
    <property type="protein sequence ID" value="AYF85187.1"/>
    <property type="molecule type" value="Genomic_DNA"/>
</dbReference>
<dbReference type="RefSeq" id="WP_061885346.1">
    <property type="nucleotide sequence ID" value="NZ_CP014287.1"/>
</dbReference>
<dbReference type="Pfam" id="PF09643">
    <property type="entry name" value="YopX"/>
    <property type="match status" value="1"/>
</dbReference>
<dbReference type="InterPro" id="IPR010024">
    <property type="entry name" value="CHP16711"/>
</dbReference>
<keyword evidence="3" id="KW-0614">Plasmid</keyword>
<dbReference type="InterPro" id="IPR023385">
    <property type="entry name" value="YopX-like_C"/>
</dbReference>
<evidence type="ECO:0000313" key="4">
    <source>
        <dbReference type="Proteomes" id="UP000269847"/>
    </source>
</evidence>
<dbReference type="AlphaFoldDB" id="A0A9W3VH25"/>
<protein>
    <recommendedName>
        <fullName evidence="1">YopX protein domain-containing protein</fullName>
    </recommendedName>
</protein>
<evidence type="ECO:0000259" key="1">
    <source>
        <dbReference type="Pfam" id="PF09643"/>
    </source>
</evidence>
<evidence type="ECO:0000313" key="3">
    <source>
        <dbReference type="EMBL" id="AYF85242.1"/>
    </source>
</evidence>
<dbReference type="SUPFAM" id="SSF159006">
    <property type="entry name" value="YopX-like"/>
    <property type="match status" value="1"/>
</dbReference>
<dbReference type="NCBIfam" id="TIGR01671">
    <property type="entry name" value="phage_TIGR01671"/>
    <property type="match status" value="1"/>
</dbReference>